<evidence type="ECO:0000313" key="1">
    <source>
        <dbReference type="EMBL" id="MCQ5060862.1"/>
    </source>
</evidence>
<protein>
    <submittedName>
        <fullName evidence="1">Uncharacterized protein</fullName>
    </submittedName>
</protein>
<accession>A0AAP2UDA5</accession>
<dbReference type="AlphaFoldDB" id="A0AAP2UDA5"/>
<evidence type="ECO:0000313" key="2">
    <source>
        <dbReference type="Proteomes" id="UP001204814"/>
    </source>
</evidence>
<comment type="caution">
    <text evidence="1">The sequence shown here is derived from an EMBL/GenBank/DDBJ whole genome shotgun (WGS) entry which is preliminary data.</text>
</comment>
<dbReference type="Proteomes" id="UP001204814">
    <property type="component" value="Unassembled WGS sequence"/>
</dbReference>
<proteinExistence type="predicted"/>
<dbReference type="EMBL" id="JANGBO010000001">
    <property type="protein sequence ID" value="MCQ5060862.1"/>
    <property type="molecule type" value="Genomic_DNA"/>
</dbReference>
<dbReference type="RefSeq" id="WP_118473677.1">
    <property type="nucleotide sequence ID" value="NZ_JAJDKX010000007.1"/>
</dbReference>
<name>A0AAP2UDA5_9FIRM</name>
<reference evidence="1" key="1">
    <citation type="submission" date="2022-06" db="EMBL/GenBank/DDBJ databases">
        <title>Isolation of gut microbiota from human fecal samples.</title>
        <authorList>
            <person name="Pamer E.G."/>
            <person name="Barat B."/>
            <person name="Waligurski E."/>
            <person name="Medina S."/>
            <person name="Paddock L."/>
            <person name="Mostad J."/>
        </authorList>
    </citation>
    <scope>NUCLEOTIDE SEQUENCE</scope>
    <source>
        <strain evidence="1">DFI.6.24</strain>
    </source>
</reference>
<organism evidence="1 2">
    <name type="scientific">Faecalibacillus intestinalis</name>
    <dbReference type="NCBI Taxonomy" id="1982626"/>
    <lineage>
        <taxon>Bacteria</taxon>
        <taxon>Bacillati</taxon>
        <taxon>Bacillota</taxon>
        <taxon>Erysipelotrichia</taxon>
        <taxon>Erysipelotrichales</taxon>
        <taxon>Coprobacillaceae</taxon>
        <taxon>Faecalibacillus</taxon>
    </lineage>
</organism>
<sequence>METTLYFKGIRSKDQNNYHSKIYKVEYSRMLIEVLDTEHINGRPHYFGSLRLRDEFINNMKDYILRINSEELSKFQSYWKKNQLDFYQMKK</sequence>
<gene>
    <name evidence="1" type="ORF">NE542_03295</name>
</gene>